<feature type="coiled-coil region" evidence="1">
    <location>
        <begin position="201"/>
        <end position="239"/>
    </location>
</feature>
<reference evidence="2" key="1">
    <citation type="journal article" date="2015" name="Nature">
        <title>Complex archaea that bridge the gap between prokaryotes and eukaryotes.</title>
        <authorList>
            <person name="Spang A."/>
            <person name="Saw J.H."/>
            <person name="Jorgensen S.L."/>
            <person name="Zaremba-Niedzwiedzka K."/>
            <person name="Martijn J."/>
            <person name="Lind A.E."/>
            <person name="van Eijk R."/>
            <person name="Schleper C."/>
            <person name="Guy L."/>
            <person name="Ettema T.J."/>
        </authorList>
    </citation>
    <scope>NUCLEOTIDE SEQUENCE</scope>
</reference>
<sequence length="243" mass="28719">MNNSKPVAPSRPFYSKECKNFRFLAFWSKKITKFVVQIEKTGTNVRVTHHDLLVNFVNEEYLDGEGELDHEKRVKGSKHDDLSLPSKVIEFKFRSSALTSLPDVLRNAKGIFTRNNFLYFAYFRRRTKKDKNKIIKTRGCIYYLIIIVFPKEIEHLNLKVLLKEIRKEEINFTKEVAQKSGIDMDDEELYAVGNMIKEIQLERKLDEKDKTIEEKDKTIEQKDKTIEQKDKIIERLKKELNGK</sequence>
<accession>A0A0F9MK72</accession>
<keyword evidence="1" id="KW-0175">Coiled coil</keyword>
<organism evidence="2">
    <name type="scientific">marine sediment metagenome</name>
    <dbReference type="NCBI Taxonomy" id="412755"/>
    <lineage>
        <taxon>unclassified sequences</taxon>
        <taxon>metagenomes</taxon>
        <taxon>ecological metagenomes</taxon>
    </lineage>
</organism>
<gene>
    <name evidence="2" type="ORF">LCGC14_1063820</name>
</gene>
<protein>
    <submittedName>
        <fullName evidence="2">Uncharacterized protein</fullName>
    </submittedName>
</protein>
<dbReference type="AlphaFoldDB" id="A0A0F9MK72"/>
<dbReference type="EMBL" id="LAZR01004534">
    <property type="protein sequence ID" value="KKN07745.1"/>
    <property type="molecule type" value="Genomic_DNA"/>
</dbReference>
<evidence type="ECO:0000313" key="2">
    <source>
        <dbReference type="EMBL" id="KKN07745.1"/>
    </source>
</evidence>
<name>A0A0F9MK72_9ZZZZ</name>
<comment type="caution">
    <text evidence="2">The sequence shown here is derived from an EMBL/GenBank/DDBJ whole genome shotgun (WGS) entry which is preliminary data.</text>
</comment>
<proteinExistence type="predicted"/>
<evidence type="ECO:0000256" key="1">
    <source>
        <dbReference type="SAM" id="Coils"/>
    </source>
</evidence>